<dbReference type="OrthoDB" id="337575at2759"/>
<dbReference type="PROSITE" id="PS50089">
    <property type="entry name" value="ZF_RING_2"/>
    <property type="match status" value="1"/>
</dbReference>
<dbReference type="Pfam" id="PF13923">
    <property type="entry name" value="zf-C3HC4_2"/>
    <property type="match status" value="1"/>
</dbReference>
<dbReference type="InterPro" id="IPR044592">
    <property type="entry name" value="RING1A/B"/>
</dbReference>
<feature type="domain" description="RING-type" evidence="6">
    <location>
        <begin position="103"/>
        <end position="143"/>
    </location>
</feature>
<dbReference type="PANTHER" id="PTHR46537">
    <property type="entry name" value="OS11G0578200 PROTEIN"/>
    <property type="match status" value="1"/>
</dbReference>
<keyword evidence="1" id="KW-0479">Metal-binding</keyword>
<evidence type="ECO:0000256" key="1">
    <source>
        <dbReference type="ARBA" id="ARBA00022723"/>
    </source>
</evidence>
<dbReference type="FunFam" id="3.30.40.10:FF:001067">
    <property type="entry name" value="Putative E3 ubiquitin-protein ligase RING1a"/>
    <property type="match status" value="1"/>
</dbReference>
<evidence type="ECO:0000256" key="2">
    <source>
        <dbReference type="ARBA" id="ARBA00022771"/>
    </source>
</evidence>
<sequence>MPSLKNFSAAEEEDDQLGLNSEAVRFNPETVEKEEDPDKMDGKDESGDEGDDVKRDQVEAEDEEALGEEEDSKERSQASSEGEQSESEYLYVDLADIRRDVQCSICLGIIRKTRTVMECLHRFCRECIDKSMRLGNNECPTCRKHCASRRSLRDDPNFDALIATLFENIDQFEEEEMAFLQDDEARNKQIQASIAQVSQRQSEALAKRKSFGKDAAVLSRSRRSGSGSRRRRNCRNLEQDTSEAHDDDDQNKRGKDSSSDEPCAEILLRKRKKRSTTQPSSSNANNNDNCAGNGTEQTHQRDSRGISPVLMWNSEILAWGRGGTRSNTRQGNNNQGAISKRNARLNRLVEYLGSLEGNSVELDIHLKLISLDTEGLLNLLEPYLCCRPTLLVKQLREYVARQMKLKAEEVELFVSKDGDRVIGNKTSTEKMQSLQDDETLSQLKVDCISSHGYMIVAFRDKRIG</sequence>
<dbReference type="AlphaFoldDB" id="A0A8T2GZT0"/>
<comment type="caution">
    <text evidence="7">The sequence shown here is derived from an EMBL/GenBank/DDBJ whole genome shotgun (WGS) entry which is preliminary data.</text>
</comment>
<reference evidence="7 8" key="1">
    <citation type="submission" date="2020-12" db="EMBL/GenBank/DDBJ databases">
        <title>Concerted genomic and epigenomic changes stabilize Arabidopsis allopolyploids.</title>
        <authorList>
            <person name="Chen Z."/>
        </authorList>
    </citation>
    <scope>NUCLEOTIDE SEQUENCE [LARGE SCALE GENOMIC DNA]</scope>
    <source>
        <strain evidence="7">As9502</strain>
        <tissue evidence="7">Leaf</tissue>
    </source>
</reference>
<dbReference type="PANTHER" id="PTHR46537:SF1">
    <property type="entry name" value="E3 UBIQUITIN-PROTEIN LIGASE RING1B-RELATED"/>
    <property type="match status" value="1"/>
</dbReference>
<feature type="region of interest" description="Disordered" evidence="5">
    <location>
        <begin position="1"/>
        <end position="87"/>
    </location>
</feature>
<evidence type="ECO:0000313" key="8">
    <source>
        <dbReference type="Proteomes" id="UP000694251"/>
    </source>
</evidence>
<dbReference type="GO" id="GO:0008270">
    <property type="term" value="F:zinc ion binding"/>
    <property type="evidence" value="ECO:0007669"/>
    <property type="project" value="UniProtKB-KW"/>
</dbReference>
<accession>A0A8T2GZT0</accession>
<name>A0A8T2GZT0_ARASU</name>
<keyword evidence="8" id="KW-1185">Reference proteome</keyword>
<protein>
    <submittedName>
        <fullName evidence="7">Zinc finger RING-type</fullName>
    </submittedName>
</protein>
<dbReference type="PROSITE" id="PS00518">
    <property type="entry name" value="ZF_RING_1"/>
    <property type="match status" value="1"/>
</dbReference>
<dbReference type="EMBL" id="JAEFBJ010000001">
    <property type="protein sequence ID" value="KAG7652958.1"/>
    <property type="molecule type" value="Genomic_DNA"/>
</dbReference>
<feature type="compositionally biased region" description="Basic residues" evidence="5">
    <location>
        <begin position="220"/>
        <end position="234"/>
    </location>
</feature>
<feature type="region of interest" description="Disordered" evidence="5">
    <location>
        <begin position="205"/>
        <end position="304"/>
    </location>
</feature>
<keyword evidence="3" id="KW-0862">Zinc</keyword>
<evidence type="ECO:0000256" key="3">
    <source>
        <dbReference type="ARBA" id="ARBA00022833"/>
    </source>
</evidence>
<feature type="compositionally biased region" description="Basic and acidic residues" evidence="5">
    <location>
        <begin position="235"/>
        <end position="258"/>
    </location>
</feature>
<dbReference type="InterPro" id="IPR017907">
    <property type="entry name" value="Znf_RING_CS"/>
</dbReference>
<dbReference type="SMART" id="SM00184">
    <property type="entry name" value="RING"/>
    <property type="match status" value="1"/>
</dbReference>
<evidence type="ECO:0000256" key="4">
    <source>
        <dbReference type="PROSITE-ProRule" id="PRU00175"/>
    </source>
</evidence>
<gene>
    <name evidence="7" type="ORF">ISN44_As01g002810</name>
</gene>
<evidence type="ECO:0000256" key="5">
    <source>
        <dbReference type="SAM" id="MobiDB-lite"/>
    </source>
</evidence>
<feature type="compositionally biased region" description="Acidic residues" evidence="5">
    <location>
        <begin position="59"/>
        <end position="71"/>
    </location>
</feature>
<evidence type="ECO:0000259" key="6">
    <source>
        <dbReference type="PROSITE" id="PS50089"/>
    </source>
</evidence>
<proteinExistence type="predicted"/>
<feature type="compositionally biased region" description="Low complexity" evidence="5">
    <location>
        <begin position="280"/>
        <end position="294"/>
    </location>
</feature>
<dbReference type="CDD" id="cd16531">
    <property type="entry name" value="RING-HC_RING1-like"/>
    <property type="match status" value="1"/>
</dbReference>
<evidence type="ECO:0000313" key="7">
    <source>
        <dbReference type="EMBL" id="KAG7652958.1"/>
    </source>
</evidence>
<dbReference type="InterPro" id="IPR001841">
    <property type="entry name" value="Znf_RING"/>
</dbReference>
<keyword evidence="2 4" id="KW-0863">Zinc-finger</keyword>
<organism evidence="7 8">
    <name type="scientific">Arabidopsis suecica</name>
    <name type="common">Swedish thale-cress</name>
    <name type="synonym">Cardaminopsis suecica</name>
    <dbReference type="NCBI Taxonomy" id="45249"/>
    <lineage>
        <taxon>Eukaryota</taxon>
        <taxon>Viridiplantae</taxon>
        <taxon>Streptophyta</taxon>
        <taxon>Embryophyta</taxon>
        <taxon>Tracheophyta</taxon>
        <taxon>Spermatophyta</taxon>
        <taxon>Magnoliopsida</taxon>
        <taxon>eudicotyledons</taxon>
        <taxon>Gunneridae</taxon>
        <taxon>Pentapetalae</taxon>
        <taxon>rosids</taxon>
        <taxon>malvids</taxon>
        <taxon>Brassicales</taxon>
        <taxon>Brassicaceae</taxon>
        <taxon>Camelineae</taxon>
        <taxon>Arabidopsis</taxon>
    </lineage>
</organism>
<dbReference type="Proteomes" id="UP000694251">
    <property type="component" value="Chromosome 1"/>
</dbReference>